<dbReference type="SUPFAM" id="SSF53933">
    <property type="entry name" value="Microbial ribonucleases"/>
    <property type="match status" value="1"/>
</dbReference>
<reference evidence="3 4" key="1">
    <citation type="submission" date="2022-02" db="EMBL/GenBank/DDBJ databases">
        <title>Mesosutterella porci, a novel member of the family Sutterellaceae from pig feces.</title>
        <authorList>
            <person name="Wylensek D."/>
            <person name="Clavel T."/>
        </authorList>
    </citation>
    <scope>NUCLEOTIDE SEQUENCE [LARGE SCALE GENOMIC DNA]</scope>
    <source>
        <strain evidence="4">oilRF-744-wt-GAM-9</strain>
    </source>
</reference>
<accession>A0ABS9MS04</accession>
<gene>
    <name evidence="3" type="ORF">MAF45_07620</name>
</gene>
<protein>
    <submittedName>
        <fullName evidence="3">Ribonuclease</fullName>
    </submittedName>
</protein>
<dbReference type="InterPro" id="IPR016191">
    <property type="entry name" value="Ribonuclease/ribotoxin"/>
</dbReference>
<organism evidence="3 4">
    <name type="scientific">Mesosutterella porci</name>
    <dbReference type="NCBI Taxonomy" id="2915351"/>
    <lineage>
        <taxon>Bacteria</taxon>
        <taxon>Pseudomonadati</taxon>
        <taxon>Pseudomonadota</taxon>
        <taxon>Betaproteobacteria</taxon>
        <taxon>Burkholderiales</taxon>
        <taxon>Sutterellaceae</taxon>
        <taxon>Mesosutterella</taxon>
    </lineage>
</organism>
<dbReference type="Proteomes" id="UP001297600">
    <property type="component" value="Unassembled WGS sequence"/>
</dbReference>
<evidence type="ECO:0000313" key="4">
    <source>
        <dbReference type="Proteomes" id="UP001297600"/>
    </source>
</evidence>
<evidence type="ECO:0000256" key="2">
    <source>
        <dbReference type="ARBA" id="ARBA00022801"/>
    </source>
</evidence>
<name>A0ABS9MS04_9BURK</name>
<evidence type="ECO:0000313" key="3">
    <source>
        <dbReference type="EMBL" id="MCG5031307.1"/>
    </source>
</evidence>
<proteinExistence type="predicted"/>
<sequence>MLKKLLDRSRSLFGAGVLAVLLTIAIAAIVFSPGVSEKGRWGSLWGAAEEISVKDLPPEARAKLAAIKAGGPFEYKDDGLVFRNRQKKLPIKRRGYYRLYIVPTPGVKGTGKRRIVAGLGKKGSVATSGEYWYTSDDYEVLHRIRE</sequence>
<dbReference type="Pfam" id="PF00545">
    <property type="entry name" value="Ribonuclease"/>
    <property type="match status" value="1"/>
</dbReference>
<dbReference type="Gene3D" id="3.10.450.30">
    <property type="entry name" value="Microbial ribonucleases"/>
    <property type="match status" value="1"/>
</dbReference>
<keyword evidence="4" id="KW-1185">Reference proteome</keyword>
<dbReference type="RefSeq" id="WP_237979038.1">
    <property type="nucleotide sequence ID" value="NZ_JAKNCT010000008.1"/>
</dbReference>
<comment type="caution">
    <text evidence="3">The sequence shown here is derived from an EMBL/GenBank/DDBJ whole genome shotgun (WGS) entry which is preliminary data.</text>
</comment>
<dbReference type="InterPro" id="IPR000026">
    <property type="entry name" value="N1-like"/>
</dbReference>
<keyword evidence="2" id="KW-0378">Hydrolase</keyword>
<dbReference type="EMBL" id="JAKNCT010000008">
    <property type="protein sequence ID" value="MCG5031307.1"/>
    <property type="molecule type" value="Genomic_DNA"/>
</dbReference>
<evidence type="ECO:0000256" key="1">
    <source>
        <dbReference type="ARBA" id="ARBA00022722"/>
    </source>
</evidence>
<keyword evidence="1" id="KW-0540">Nuclease</keyword>